<comment type="caution">
    <text evidence="3">The sequence shown here is derived from an EMBL/GenBank/DDBJ whole genome shotgun (WGS) entry which is preliminary data.</text>
</comment>
<evidence type="ECO:0000256" key="2">
    <source>
        <dbReference type="SAM" id="MobiDB-lite"/>
    </source>
</evidence>
<keyword evidence="1" id="KW-0175">Coiled coil</keyword>
<evidence type="ECO:0000313" key="3">
    <source>
        <dbReference type="EMBL" id="KAJ3490976.1"/>
    </source>
</evidence>
<dbReference type="Proteomes" id="UP001212997">
    <property type="component" value="Unassembled WGS sequence"/>
</dbReference>
<gene>
    <name evidence="3" type="ORF">NLI96_g1033</name>
</gene>
<feature type="coiled-coil region" evidence="1">
    <location>
        <begin position="138"/>
        <end position="263"/>
    </location>
</feature>
<protein>
    <submittedName>
        <fullName evidence="3">Uncharacterized protein</fullName>
    </submittedName>
</protein>
<dbReference type="AlphaFoldDB" id="A0AAD5VB14"/>
<accession>A0AAD5VB14</accession>
<reference evidence="3" key="1">
    <citation type="submission" date="2022-07" db="EMBL/GenBank/DDBJ databases">
        <title>Genome Sequence of Physisporinus lineatus.</title>
        <authorList>
            <person name="Buettner E."/>
        </authorList>
    </citation>
    <scope>NUCLEOTIDE SEQUENCE</scope>
    <source>
        <strain evidence="3">VT162</strain>
    </source>
</reference>
<evidence type="ECO:0000256" key="1">
    <source>
        <dbReference type="SAM" id="Coils"/>
    </source>
</evidence>
<evidence type="ECO:0000313" key="4">
    <source>
        <dbReference type="Proteomes" id="UP001212997"/>
    </source>
</evidence>
<feature type="region of interest" description="Disordered" evidence="2">
    <location>
        <begin position="265"/>
        <end position="284"/>
    </location>
</feature>
<sequence length="312" mass="35169">MPKDIYPSTIEAFFNQWPGGKQVYLSTSLEYDSPSAPTTLAEAGYRALFKNALLRNGGDTVPPETNFCGLGVSLAKSEVENKKLKKQVDELIKKGLKDSERQMRWYNDLLSQVHSLEHHADILDTSKRDLTRQLEVTTRKSESDRAEAKKKLAEASEQLMLEARARHDLEVRLRKAEDDLEASKQLVHSARLQQEKSNDEASRLSDELKATAAEVLRLQRTLAAERRSSADMESTLYETSQKNVDLVSELSEKKDQLGELETERGANRGMFSSPKTPRTAKRLRSMSLFGFHVRGGSPRWRDRGEGGSSNTE</sequence>
<proteinExistence type="predicted"/>
<keyword evidence="4" id="KW-1185">Reference proteome</keyword>
<organism evidence="3 4">
    <name type="scientific">Meripilus lineatus</name>
    <dbReference type="NCBI Taxonomy" id="2056292"/>
    <lineage>
        <taxon>Eukaryota</taxon>
        <taxon>Fungi</taxon>
        <taxon>Dikarya</taxon>
        <taxon>Basidiomycota</taxon>
        <taxon>Agaricomycotina</taxon>
        <taxon>Agaricomycetes</taxon>
        <taxon>Polyporales</taxon>
        <taxon>Meripilaceae</taxon>
        <taxon>Meripilus</taxon>
    </lineage>
</organism>
<dbReference type="EMBL" id="JANAWD010000019">
    <property type="protein sequence ID" value="KAJ3490976.1"/>
    <property type="molecule type" value="Genomic_DNA"/>
</dbReference>
<name>A0AAD5VB14_9APHY</name>